<proteinExistence type="inferred from homology"/>
<accession>A0A9D2GIZ9</accession>
<protein>
    <recommendedName>
        <fullName evidence="4">Pseudouridine synthase</fullName>
        <ecNumber evidence="4">5.4.99.-</ecNumber>
    </recommendedName>
</protein>
<dbReference type="PANTHER" id="PTHR47683">
    <property type="entry name" value="PSEUDOURIDINE SYNTHASE FAMILY PROTEIN-RELATED"/>
    <property type="match status" value="1"/>
</dbReference>
<dbReference type="Gene3D" id="3.10.290.10">
    <property type="entry name" value="RNA-binding S4 domain"/>
    <property type="match status" value="1"/>
</dbReference>
<dbReference type="FunFam" id="3.10.290.10:FF:000003">
    <property type="entry name" value="Pseudouridine synthase"/>
    <property type="match status" value="1"/>
</dbReference>
<dbReference type="EMBL" id="DXBC01000128">
    <property type="protein sequence ID" value="HIZ79750.1"/>
    <property type="molecule type" value="Genomic_DNA"/>
</dbReference>
<evidence type="ECO:0000256" key="3">
    <source>
        <dbReference type="PROSITE-ProRule" id="PRU00182"/>
    </source>
</evidence>
<evidence type="ECO:0000313" key="7">
    <source>
        <dbReference type="EMBL" id="HIZ79750.1"/>
    </source>
</evidence>
<dbReference type="AlphaFoldDB" id="A0A9D2GIZ9"/>
<feature type="region of interest" description="Disordered" evidence="5">
    <location>
        <begin position="235"/>
        <end position="293"/>
    </location>
</feature>
<dbReference type="FunFam" id="3.30.70.1560:FF:000002">
    <property type="entry name" value="Pseudouridine synthase"/>
    <property type="match status" value="1"/>
</dbReference>
<feature type="domain" description="RNA-binding S4" evidence="6">
    <location>
        <begin position="4"/>
        <end position="71"/>
    </location>
</feature>
<dbReference type="Gene3D" id="3.30.70.1560">
    <property type="entry name" value="Alpha-L RNA-binding motif"/>
    <property type="match status" value="1"/>
</dbReference>
<evidence type="ECO:0000256" key="1">
    <source>
        <dbReference type="ARBA" id="ARBA00008348"/>
    </source>
</evidence>
<reference evidence="7" key="2">
    <citation type="submission" date="2021-04" db="EMBL/GenBank/DDBJ databases">
        <authorList>
            <person name="Gilroy R."/>
        </authorList>
    </citation>
    <scope>NUCLEOTIDE SEQUENCE</scope>
    <source>
        <strain evidence="7">ChiBcec1-1093</strain>
    </source>
</reference>
<dbReference type="InterPro" id="IPR000748">
    <property type="entry name" value="PsdUridine_synth_RsuA/RluB/E/F"/>
</dbReference>
<name>A0A9D2GIZ9_9FIRM</name>
<dbReference type="Proteomes" id="UP000824101">
    <property type="component" value="Unassembled WGS sequence"/>
</dbReference>
<evidence type="ECO:0000256" key="4">
    <source>
        <dbReference type="RuleBase" id="RU003887"/>
    </source>
</evidence>
<dbReference type="Pfam" id="PF00849">
    <property type="entry name" value="PseudoU_synth_2"/>
    <property type="match status" value="1"/>
</dbReference>
<dbReference type="SMART" id="SM00363">
    <property type="entry name" value="S4"/>
    <property type="match status" value="1"/>
</dbReference>
<dbReference type="InterPro" id="IPR006145">
    <property type="entry name" value="PsdUridine_synth_RsuA/RluA"/>
</dbReference>
<evidence type="ECO:0000256" key="5">
    <source>
        <dbReference type="SAM" id="MobiDB-lite"/>
    </source>
</evidence>
<dbReference type="InterPro" id="IPR050343">
    <property type="entry name" value="RsuA_PseudoU_synthase"/>
</dbReference>
<gene>
    <name evidence="7" type="ORF">IAA17_08185</name>
</gene>
<reference evidence="7" key="1">
    <citation type="journal article" date="2021" name="PeerJ">
        <title>Extensive microbial diversity within the chicken gut microbiome revealed by metagenomics and culture.</title>
        <authorList>
            <person name="Gilroy R."/>
            <person name="Ravi A."/>
            <person name="Getino M."/>
            <person name="Pursley I."/>
            <person name="Horton D.L."/>
            <person name="Alikhan N.F."/>
            <person name="Baker D."/>
            <person name="Gharbi K."/>
            <person name="Hall N."/>
            <person name="Watson M."/>
            <person name="Adriaenssens E.M."/>
            <person name="Foster-Nyarko E."/>
            <person name="Jarju S."/>
            <person name="Secka A."/>
            <person name="Antonio M."/>
            <person name="Oren A."/>
            <person name="Chaudhuri R.R."/>
            <person name="La Ragione R."/>
            <person name="Hildebrand F."/>
            <person name="Pallen M.J."/>
        </authorList>
    </citation>
    <scope>NUCLEOTIDE SEQUENCE</scope>
    <source>
        <strain evidence="7">ChiBcec1-1093</strain>
    </source>
</reference>
<dbReference type="InterPro" id="IPR002942">
    <property type="entry name" value="S4_RNA-bd"/>
</dbReference>
<dbReference type="InterPro" id="IPR036986">
    <property type="entry name" value="S4_RNA-bd_sf"/>
</dbReference>
<keyword evidence="3" id="KW-0694">RNA-binding</keyword>
<dbReference type="GO" id="GO:0003723">
    <property type="term" value="F:RNA binding"/>
    <property type="evidence" value="ECO:0007669"/>
    <property type="project" value="UniProtKB-KW"/>
</dbReference>
<dbReference type="Gene3D" id="3.30.70.580">
    <property type="entry name" value="Pseudouridine synthase I, catalytic domain, N-terminal subdomain"/>
    <property type="match status" value="1"/>
</dbReference>
<evidence type="ECO:0000256" key="2">
    <source>
        <dbReference type="ARBA" id="ARBA00023235"/>
    </source>
</evidence>
<dbReference type="GO" id="GO:0000455">
    <property type="term" value="P:enzyme-directed rRNA pseudouridine synthesis"/>
    <property type="evidence" value="ECO:0007669"/>
    <property type="project" value="UniProtKB-ARBA"/>
</dbReference>
<dbReference type="InterPro" id="IPR020103">
    <property type="entry name" value="PsdUridine_synth_cat_dom_sf"/>
</dbReference>
<feature type="compositionally biased region" description="Basic and acidic residues" evidence="5">
    <location>
        <begin position="258"/>
        <end position="293"/>
    </location>
</feature>
<dbReference type="NCBIfam" id="TIGR00093">
    <property type="entry name" value="pseudouridine synthase"/>
    <property type="match status" value="1"/>
</dbReference>
<dbReference type="SUPFAM" id="SSF55120">
    <property type="entry name" value="Pseudouridine synthase"/>
    <property type="match status" value="1"/>
</dbReference>
<dbReference type="InterPro" id="IPR020094">
    <property type="entry name" value="TruA/RsuA/RluB/E/F_N"/>
</dbReference>
<comment type="caution">
    <text evidence="7">The sequence shown here is derived from an EMBL/GenBank/DDBJ whole genome shotgun (WGS) entry which is preliminary data.</text>
</comment>
<organism evidence="7 8">
    <name type="scientific">Candidatus Lachnoclostridium stercorigallinarum</name>
    <dbReference type="NCBI Taxonomy" id="2838634"/>
    <lineage>
        <taxon>Bacteria</taxon>
        <taxon>Bacillati</taxon>
        <taxon>Bacillota</taxon>
        <taxon>Clostridia</taxon>
        <taxon>Lachnospirales</taxon>
        <taxon>Lachnospiraceae</taxon>
    </lineage>
</organism>
<dbReference type="GO" id="GO:0120159">
    <property type="term" value="F:rRNA pseudouridine synthase activity"/>
    <property type="evidence" value="ECO:0007669"/>
    <property type="project" value="UniProtKB-ARBA"/>
</dbReference>
<dbReference type="SUPFAM" id="SSF55174">
    <property type="entry name" value="Alpha-L RNA-binding motif"/>
    <property type="match status" value="1"/>
</dbReference>
<dbReference type="InterPro" id="IPR042092">
    <property type="entry name" value="PsdUridine_s_RsuA/RluB/E/F_cat"/>
</dbReference>
<dbReference type="PROSITE" id="PS50889">
    <property type="entry name" value="S4"/>
    <property type="match status" value="1"/>
</dbReference>
<dbReference type="EC" id="5.4.99.-" evidence="4"/>
<keyword evidence="2 4" id="KW-0413">Isomerase</keyword>
<dbReference type="PANTHER" id="PTHR47683:SF2">
    <property type="entry name" value="RNA-BINDING S4 DOMAIN-CONTAINING PROTEIN"/>
    <property type="match status" value="1"/>
</dbReference>
<comment type="similarity">
    <text evidence="1 4">Belongs to the pseudouridine synthase RsuA family.</text>
</comment>
<dbReference type="PROSITE" id="PS01149">
    <property type="entry name" value="PSI_RSU"/>
    <property type="match status" value="1"/>
</dbReference>
<evidence type="ECO:0000259" key="6">
    <source>
        <dbReference type="SMART" id="SM00363"/>
    </source>
</evidence>
<sequence length="293" mass="33309">MEEMRLNKYLSDSGVCSRREADRLIEAGKVLVNGVPAVMGMKITGTERVICEGVEVSGRKKERKILLAVNKPMGIVCTTSDKDRAENIVEFLHYPVRIYPIGRLDKDSSGLILMTNEGDIVNKILRGSNDHEKEYVVRVNRPLTEEFLEKMRSGVEILDTVTKPCIVEKTGGYTFRIILTQGLNRQIRRMCAALGYRVVSLKRVRIMNIRLGDLRTGSYREVTGEEWEELERLLADSSNAPRRQEKGSAAPGTAGSRTGEKRIFRTPLRRYEEPGEGAERRNHFRKEGREKQI</sequence>
<dbReference type="CDD" id="cd00165">
    <property type="entry name" value="S4"/>
    <property type="match status" value="1"/>
</dbReference>
<dbReference type="InterPro" id="IPR018496">
    <property type="entry name" value="PsdUridine_synth_RsuA/RluB_CS"/>
</dbReference>
<evidence type="ECO:0000313" key="8">
    <source>
        <dbReference type="Proteomes" id="UP000824101"/>
    </source>
</evidence>
<dbReference type="Pfam" id="PF01479">
    <property type="entry name" value="S4"/>
    <property type="match status" value="1"/>
</dbReference>